<dbReference type="AlphaFoldDB" id="A0A128F042"/>
<dbReference type="Pfam" id="PF00512">
    <property type="entry name" value="HisKA"/>
    <property type="match status" value="1"/>
</dbReference>
<feature type="transmembrane region" description="Helical" evidence="4">
    <location>
        <begin position="20"/>
        <end position="41"/>
    </location>
</feature>
<evidence type="ECO:0000256" key="1">
    <source>
        <dbReference type="ARBA" id="ARBA00000085"/>
    </source>
</evidence>
<dbReference type="InterPro" id="IPR036890">
    <property type="entry name" value="HATPase_C_sf"/>
</dbReference>
<reference evidence="7" key="1">
    <citation type="submission" date="2016-02" db="EMBL/GenBank/DDBJ databases">
        <authorList>
            <person name="Rodrigo-Torres Lidia"/>
            <person name="Arahal R.David."/>
        </authorList>
    </citation>
    <scope>NUCLEOTIDE SEQUENCE [LARGE SCALE GENOMIC DNA]</scope>
    <source>
        <strain evidence="7">CECT 9029</strain>
    </source>
</reference>
<dbReference type="GO" id="GO:0000155">
    <property type="term" value="F:phosphorelay sensor kinase activity"/>
    <property type="evidence" value="ECO:0007669"/>
    <property type="project" value="InterPro"/>
</dbReference>
<organism evidence="6 7">
    <name type="scientific">Grimontia celer</name>
    <dbReference type="NCBI Taxonomy" id="1796497"/>
    <lineage>
        <taxon>Bacteria</taxon>
        <taxon>Pseudomonadati</taxon>
        <taxon>Pseudomonadota</taxon>
        <taxon>Gammaproteobacteria</taxon>
        <taxon>Vibrionales</taxon>
        <taxon>Vibrionaceae</taxon>
        <taxon>Grimontia</taxon>
    </lineage>
</organism>
<proteinExistence type="predicted"/>
<dbReference type="PROSITE" id="PS50109">
    <property type="entry name" value="HIS_KIN"/>
    <property type="match status" value="1"/>
</dbReference>
<keyword evidence="7" id="KW-1185">Reference proteome</keyword>
<dbReference type="CDD" id="cd00082">
    <property type="entry name" value="HisKA"/>
    <property type="match status" value="1"/>
</dbReference>
<dbReference type="Gene3D" id="1.10.287.130">
    <property type="match status" value="1"/>
</dbReference>
<dbReference type="SMART" id="SM00388">
    <property type="entry name" value="HisKA"/>
    <property type="match status" value="1"/>
</dbReference>
<dbReference type="SUPFAM" id="SSF53850">
    <property type="entry name" value="Periplasmic binding protein-like II"/>
    <property type="match status" value="1"/>
</dbReference>
<dbReference type="InterPro" id="IPR036097">
    <property type="entry name" value="HisK_dim/P_sf"/>
</dbReference>
<dbReference type="RefSeq" id="WP_231870057.1">
    <property type="nucleotide sequence ID" value="NZ_FIZX01000001.1"/>
</dbReference>
<evidence type="ECO:0000259" key="5">
    <source>
        <dbReference type="PROSITE" id="PS50109"/>
    </source>
</evidence>
<dbReference type="InterPro" id="IPR003594">
    <property type="entry name" value="HATPase_dom"/>
</dbReference>
<dbReference type="PANTHER" id="PTHR43065">
    <property type="entry name" value="SENSOR HISTIDINE KINASE"/>
    <property type="match status" value="1"/>
</dbReference>
<dbReference type="InterPro" id="IPR005467">
    <property type="entry name" value="His_kinase_dom"/>
</dbReference>
<evidence type="ECO:0000313" key="6">
    <source>
        <dbReference type="EMBL" id="CZF79784.1"/>
    </source>
</evidence>
<protein>
    <recommendedName>
        <fullName evidence="2">histidine kinase</fullName>
        <ecNumber evidence="2">2.7.13.3</ecNumber>
    </recommendedName>
</protein>
<dbReference type="EC" id="2.7.13.3" evidence="2"/>
<evidence type="ECO:0000313" key="7">
    <source>
        <dbReference type="Proteomes" id="UP000071641"/>
    </source>
</evidence>
<dbReference type="Proteomes" id="UP000071641">
    <property type="component" value="Unassembled WGS sequence"/>
</dbReference>
<evidence type="ECO:0000256" key="3">
    <source>
        <dbReference type="ARBA" id="ARBA00022553"/>
    </source>
</evidence>
<accession>A0A128F042</accession>
<dbReference type="SUPFAM" id="SSF47384">
    <property type="entry name" value="Homodimeric domain of signal transducing histidine kinase"/>
    <property type="match status" value="1"/>
</dbReference>
<dbReference type="EMBL" id="FIZX01000001">
    <property type="protein sequence ID" value="CZF79784.1"/>
    <property type="molecule type" value="Genomic_DNA"/>
</dbReference>
<keyword evidence="3" id="KW-0597">Phosphoprotein</keyword>
<gene>
    <name evidence="6" type="primary">ttrS</name>
    <name evidence="6" type="ORF">GCE9029_01649</name>
</gene>
<name>A0A128F042_9GAMM</name>
<keyword evidence="6" id="KW-0808">Transferase</keyword>
<evidence type="ECO:0000256" key="4">
    <source>
        <dbReference type="SAM" id="Phobius"/>
    </source>
</evidence>
<keyword evidence="4" id="KW-0812">Transmembrane</keyword>
<evidence type="ECO:0000256" key="2">
    <source>
        <dbReference type="ARBA" id="ARBA00012438"/>
    </source>
</evidence>
<dbReference type="Pfam" id="PF12974">
    <property type="entry name" value="Phosphonate-bd"/>
    <property type="match status" value="1"/>
</dbReference>
<dbReference type="Pfam" id="PF02518">
    <property type="entry name" value="HATPase_c"/>
    <property type="match status" value="1"/>
</dbReference>
<keyword evidence="6" id="KW-0418">Kinase</keyword>
<dbReference type="Gene3D" id="3.40.190.10">
    <property type="entry name" value="Periplasmic binding protein-like II"/>
    <property type="match status" value="2"/>
</dbReference>
<dbReference type="STRING" id="1796497.GCE9029_01649"/>
<keyword evidence="4" id="KW-1133">Transmembrane helix</keyword>
<keyword evidence="4" id="KW-0472">Membrane</keyword>
<dbReference type="InterPro" id="IPR003661">
    <property type="entry name" value="HisK_dim/P_dom"/>
</dbReference>
<dbReference type="PANTHER" id="PTHR43065:SF42">
    <property type="entry name" value="TWO-COMPONENT SENSOR PPRA"/>
    <property type="match status" value="1"/>
</dbReference>
<dbReference type="Gene3D" id="3.30.565.10">
    <property type="entry name" value="Histidine kinase-like ATPase, C-terminal domain"/>
    <property type="match status" value="1"/>
</dbReference>
<dbReference type="SMART" id="SM00387">
    <property type="entry name" value="HATPase_c"/>
    <property type="match status" value="1"/>
</dbReference>
<comment type="catalytic activity">
    <reaction evidence="1">
        <text>ATP + protein L-histidine = ADP + protein N-phospho-L-histidine.</text>
        <dbReference type="EC" id="2.7.13.3"/>
    </reaction>
</comment>
<sequence length="614" mass="69374">MPLSFPTCATHLPGYLQRLTPFLGIKAVFLYIVSMCCLCVCPAQAGVLQHYDVGVLALRGDQHADQSWRPTLDWLEETIPNTEFTLHTYDFEELDEAFEHNQLDFLLTSPGQATRIARQYPLNWLATQKTPYSSNLTHSIASVAVVRSDSPYLALRDIEYARVGAVSEKAFGGFLALRYEIEKRNVFGSSFFKRVKFYGPPTDNILLSVIDNDLDVAVLPACTLESMIKEGRIERHKVRVLEGKRPNDSICTVTTPLYPNWTFAKTDRASDSIGKLVTQSLLSMHESAYAAEAAGNVGWTLPASPVKVDHVLHQLDMHPLQRTWQEGFLKWLDRNQVLAFATFVVFMLMNIYHFWLEYRFKRSKDDLKKTLYELKERNEQLEHAQRTMIVSELGSSIAHEINQPLSTIKNYSEGLQRRIAQGMTPDELTPFLGKIQQQVTVASGIIQRLRGLIKQTPTDYVTCDPIFFIKESISLIEYDFQAQKIALNLIVEGEPLQGEFDVIGMQQVMINLLKNAKDACMASLDYEISPTVTIELLYGTHEVVIRVQDNGIGLAASENEVKKPFYTTKEDGLGLGLPICREVVEAHRGHFIIQAARPVGCEVTVVLPIKREQE</sequence>
<feature type="transmembrane region" description="Helical" evidence="4">
    <location>
        <begin position="337"/>
        <end position="355"/>
    </location>
</feature>
<dbReference type="PRINTS" id="PR00344">
    <property type="entry name" value="BCTRLSENSOR"/>
</dbReference>
<dbReference type="SUPFAM" id="SSF55874">
    <property type="entry name" value="ATPase domain of HSP90 chaperone/DNA topoisomerase II/histidine kinase"/>
    <property type="match status" value="1"/>
</dbReference>
<dbReference type="InterPro" id="IPR004358">
    <property type="entry name" value="Sig_transdc_His_kin-like_C"/>
</dbReference>
<feature type="domain" description="Histidine kinase" evidence="5">
    <location>
        <begin position="396"/>
        <end position="611"/>
    </location>
</feature>